<name>A0A418LW13_9BACT</name>
<dbReference type="RefSeq" id="WP_119671851.1">
    <property type="nucleotide sequence ID" value="NZ_QXED01000018.1"/>
</dbReference>
<evidence type="ECO:0000313" key="3">
    <source>
        <dbReference type="Proteomes" id="UP000283523"/>
    </source>
</evidence>
<dbReference type="AlphaFoldDB" id="A0A418LW13"/>
<proteinExistence type="predicted"/>
<evidence type="ECO:0000256" key="1">
    <source>
        <dbReference type="SAM" id="SignalP"/>
    </source>
</evidence>
<keyword evidence="1" id="KW-0732">Signal</keyword>
<organism evidence="2 3">
    <name type="scientific">Fibrisoma montanum</name>
    <dbReference type="NCBI Taxonomy" id="2305895"/>
    <lineage>
        <taxon>Bacteria</taxon>
        <taxon>Pseudomonadati</taxon>
        <taxon>Bacteroidota</taxon>
        <taxon>Cytophagia</taxon>
        <taxon>Cytophagales</taxon>
        <taxon>Spirosomataceae</taxon>
        <taxon>Fibrisoma</taxon>
    </lineage>
</organism>
<dbReference type="OrthoDB" id="1038500at2"/>
<comment type="caution">
    <text evidence="2">The sequence shown here is derived from an EMBL/GenBank/DDBJ whole genome shotgun (WGS) entry which is preliminary data.</text>
</comment>
<protein>
    <submittedName>
        <fullName evidence="2">DUF4138 domain-containing protein</fullName>
    </submittedName>
</protein>
<dbReference type="Pfam" id="PF13595">
    <property type="entry name" value="DUF4138"/>
    <property type="match status" value="1"/>
</dbReference>
<dbReference type="InterPro" id="IPR022298">
    <property type="entry name" value="Conjug_transposon_TraN"/>
</dbReference>
<feature type="chain" id="PRO_5019156559" evidence="1">
    <location>
        <begin position="21"/>
        <end position="341"/>
    </location>
</feature>
<keyword evidence="3" id="KW-1185">Reference proteome</keyword>
<sequence length="341" mass="38215">MKKHFIPLLLAFGLSRLSHAQTYLPDTIRVNRLTTTYLIFPSKVALVDISPEYLVKIESGNIVFIRPRLTSARKSPFFVRTDNGTYLGYLSVSGKTPPAFVEVAKLLNPPTPKPGSGGTAIAGQSIQRTAPATQIAFPYNGPLLASLNPLTGVTSPVEDRPTVVNVPVSTVKNALQVRMDSLLSGSATHHDRERNSGISVKLTHLMHDSTNTYIQLTVNNKTAMPFLLDQVSFWYQHQAKKRKGAYLDGETYPMEPVFETIPERIEAGQETRLRFLLPQFAPQSRSRFVINVREKTGTRNVTLSLPMREVLYARRKATPHRNPLFKGRFFETESILTLLRK</sequence>
<feature type="signal peptide" evidence="1">
    <location>
        <begin position="1"/>
        <end position="20"/>
    </location>
</feature>
<accession>A0A418LW13</accession>
<reference evidence="2 3" key="1">
    <citation type="submission" date="2018-08" db="EMBL/GenBank/DDBJ databases">
        <title>Fibrisoma montanum sp. nov., isolated from Danxia mountain soil.</title>
        <authorList>
            <person name="Huang Y."/>
        </authorList>
    </citation>
    <scope>NUCLEOTIDE SEQUENCE [LARGE SCALE GENOMIC DNA]</scope>
    <source>
        <strain evidence="2 3">HYT19</strain>
    </source>
</reference>
<dbReference type="EMBL" id="QXED01000018">
    <property type="protein sequence ID" value="RIV17495.1"/>
    <property type="molecule type" value="Genomic_DNA"/>
</dbReference>
<gene>
    <name evidence="2" type="ORF">DYU11_32115</name>
</gene>
<dbReference type="Proteomes" id="UP000283523">
    <property type="component" value="Unassembled WGS sequence"/>
</dbReference>
<evidence type="ECO:0000313" key="2">
    <source>
        <dbReference type="EMBL" id="RIV17495.1"/>
    </source>
</evidence>